<dbReference type="Proteomes" id="UP001633002">
    <property type="component" value="Unassembled WGS sequence"/>
</dbReference>
<evidence type="ECO:0000256" key="1">
    <source>
        <dbReference type="SAM" id="MobiDB-lite"/>
    </source>
</evidence>
<sequence>MIQLSQWTPAYNYKEASLASKQVWVKLPFVDPMIVDHSYKMLAKLGPVLFYAVVRTNVAEMSLLLKYQHLPPAYIDPDLIPPALPFPPKLTTLGRDPRESKKVSNEKAVTAATLVT</sequence>
<evidence type="ECO:0000313" key="2">
    <source>
        <dbReference type="EMBL" id="KAL3697757.1"/>
    </source>
</evidence>
<dbReference type="EMBL" id="JBJQOH010000002">
    <property type="protein sequence ID" value="KAL3697757.1"/>
    <property type="molecule type" value="Genomic_DNA"/>
</dbReference>
<evidence type="ECO:0000313" key="3">
    <source>
        <dbReference type="Proteomes" id="UP001633002"/>
    </source>
</evidence>
<keyword evidence="3" id="KW-1185">Reference proteome</keyword>
<gene>
    <name evidence="2" type="ORF">R1sor_011833</name>
</gene>
<feature type="compositionally biased region" description="Basic and acidic residues" evidence="1">
    <location>
        <begin position="95"/>
        <end position="105"/>
    </location>
</feature>
<evidence type="ECO:0008006" key="4">
    <source>
        <dbReference type="Google" id="ProtNLM"/>
    </source>
</evidence>
<accession>A0ABD3I208</accession>
<name>A0ABD3I208_9MARC</name>
<dbReference type="AlphaFoldDB" id="A0ABD3I208"/>
<organism evidence="2 3">
    <name type="scientific">Riccia sorocarpa</name>
    <dbReference type="NCBI Taxonomy" id="122646"/>
    <lineage>
        <taxon>Eukaryota</taxon>
        <taxon>Viridiplantae</taxon>
        <taxon>Streptophyta</taxon>
        <taxon>Embryophyta</taxon>
        <taxon>Marchantiophyta</taxon>
        <taxon>Marchantiopsida</taxon>
        <taxon>Marchantiidae</taxon>
        <taxon>Marchantiales</taxon>
        <taxon>Ricciaceae</taxon>
        <taxon>Riccia</taxon>
    </lineage>
</organism>
<comment type="caution">
    <text evidence="2">The sequence shown here is derived from an EMBL/GenBank/DDBJ whole genome shotgun (WGS) entry which is preliminary data.</text>
</comment>
<protein>
    <recommendedName>
        <fullName evidence="4">DUF4283 domain-containing protein</fullName>
    </recommendedName>
</protein>
<reference evidence="2 3" key="1">
    <citation type="submission" date="2024-09" db="EMBL/GenBank/DDBJ databases">
        <title>Chromosome-scale assembly of Riccia sorocarpa.</title>
        <authorList>
            <person name="Paukszto L."/>
        </authorList>
    </citation>
    <scope>NUCLEOTIDE SEQUENCE [LARGE SCALE GENOMIC DNA]</scope>
    <source>
        <strain evidence="2">LP-2024</strain>
        <tissue evidence="2">Aerial parts of the thallus</tissue>
    </source>
</reference>
<feature type="region of interest" description="Disordered" evidence="1">
    <location>
        <begin position="91"/>
        <end position="116"/>
    </location>
</feature>
<proteinExistence type="predicted"/>